<organism evidence="3 4">
    <name type="scientific">Streptomyces smyrnaeus</name>
    <dbReference type="NCBI Taxonomy" id="1387713"/>
    <lineage>
        <taxon>Bacteria</taxon>
        <taxon>Bacillati</taxon>
        <taxon>Actinomycetota</taxon>
        <taxon>Actinomycetes</taxon>
        <taxon>Kitasatosporales</taxon>
        <taxon>Streptomycetaceae</taxon>
        <taxon>Streptomyces</taxon>
    </lineage>
</organism>
<feature type="region of interest" description="Disordered" evidence="1">
    <location>
        <begin position="1591"/>
        <end position="1695"/>
    </location>
</feature>
<dbReference type="EMBL" id="JAFFZM010000025">
    <property type="protein sequence ID" value="MBO8202587.1"/>
    <property type="molecule type" value="Genomic_DNA"/>
</dbReference>
<dbReference type="PANTHER" id="PTHR32305">
    <property type="match status" value="1"/>
</dbReference>
<keyword evidence="4" id="KW-1185">Reference proteome</keyword>
<feature type="region of interest" description="Disordered" evidence="1">
    <location>
        <begin position="41"/>
        <end position="120"/>
    </location>
</feature>
<keyword evidence="2" id="KW-0732">Signal</keyword>
<dbReference type="Proteomes" id="UP000721954">
    <property type="component" value="Unassembled WGS sequence"/>
</dbReference>
<evidence type="ECO:0000256" key="2">
    <source>
        <dbReference type="SAM" id="SignalP"/>
    </source>
</evidence>
<dbReference type="InterPro" id="IPR006530">
    <property type="entry name" value="YD"/>
</dbReference>
<proteinExistence type="predicted"/>
<name>A0ABS3Y4J7_9ACTN</name>
<evidence type="ECO:0000313" key="3">
    <source>
        <dbReference type="EMBL" id="MBO8202587.1"/>
    </source>
</evidence>
<dbReference type="Pfam" id="PF05593">
    <property type="entry name" value="RHS_repeat"/>
    <property type="match status" value="1"/>
</dbReference>
<dbReference type="Gene3D" id="2.180.10.10">
    <property type="entry name" value="RHS repeat-associated core"/>
    <property type="match status" value="1"/>
</dbReference>
<feature type="region of interest" description="Disordered" evidence="1">
    <location>
        <begin position="1803"/>
        <end position="1823"/>
    </location>
</feature>
<dbReference type="InterPro" id="IPR050708">
    <property type="entry name" value="T6SS_VgrG/RHS"/>
</dbReference>
<dbReference type="InterPro" id="IPR006311">
    <property type="entry name" value="TAT_signal"/>
</dbReference>
<feature type="region of interest" description="Disordered" evidence="1">
    <location>
        <begin position="1012"/>
        <end position="1037"/>
    </location>
</feature>
<feature type="compositionally biased region" description="Basic and acidic residues" evidence="1">
    <location>
        <begin position="149"/>
        <end position="160"/>
    </location>
</feature>
<evidence type="ECO:0000313" key="4">
    <source>
        <dbReference type="Proteomes" id="UP000721954"/>
    </source>
</evidence>
<feature type="region of interest" description="Disordered" evidence="1">
    <location>
        <begin position="915"/>
        <end position="936"/>
    </location>
</feature>
<accession>A0ABS3Y4J7</accession>
<protein>
    <submittedName>
        <fullName evidence="3">RHS repeat-associated core domain-containing protein</fullName>
    </submittedName>
</protein>
<sequence>MRHGRGRRRIRSVCVGLAAALGAGLLGGPVAAAASLELRTPQDMDPVPTRQVKGKEPAKPDETTKHLWKPHRSTWPRPGTTEGVTPSTGSKPRRLKAGSLPVKLTRPSKDSKRGKGAADRVQVQVLPRSTAQAAGIDGPLLAVRGFVSRQDDKDSSESGRRAGARKAGKREVGLELDYSGFRDLYGGGWASRLDLRRVPACALTTPTARGCAPGQVLKAVNNSDDSTLSATVQVPAAGAGDAAAGDKISDPVVASTAPKSVSGSSSLRMTPQSGTVLLAVSADTSGSAGDFSATKLAPSGKWTAGESGGGFGWSYDLEAPGVPGGLEPDLSLEYSSQSVDGRTAATNNQANWAGDGWSLSPGFIERRYVSCEEDKKDGNNPSSKVGDQCWKKDNATLSLGGSSTELVKLKGDGPGSEWRKKDDDGTRIAQLASPERHNGDDNGEYWRVTTPDGVRYYFGYNRLPGWSDGKQETDSVFTTPVFGNHSGEPCHASAFKDSWCRQGWHWNLDYVVDPHADAMAYYWAKESNYYARNVDDSTGKGTPTSYVRGGYLKRAEYGLRSSSVYSANAAAKVDFTVSERCLKTDSFDCAADKFTKSNATKWPDVPFDRYCKKGDDCAGKATPSFWSRKRLTGITASALVEGAYKKVDSWKLAQSFPSTGDGTAPPLWLKSITRTGHTGSEAVTMPAVTFRGQQLPNRVEGAIDPIPPYNRYRVHAIDTETGGTVGVTYSGPECKPGSLPDPASNSKRCYPVIWSPPDAPAADWEPYQDWFHAYVVDQVIETDNTAGAPAKQTAYTYVGGMAWAKDEDEFTKAKYRTYSDRRGYPRVRTVTGTTDDTPTRTEARYFRGIDGAKVADSEGVEVTDRPEFAGMTREEATFNGVEGKLTEATSYTPWRSAPTASADRSGLPALEARHTGVRKEATREPLSSGKARRGETTRSFDSYGMVIRESETGDTTVDGDEKCTTTTYARNPDKNILGLVAEEKTVATECDAEADLPADLISTQRSYYDGADTLDATPTKGDVTRTDENDGEGTGYITTKTATYDRYGRELSATDAKDNKTTTAYTPATGEAARKTVETNPLGHTKTTYLDQRRDNTTAVVDANGKRTDVEYDSLGRTTRVWAPGWPKADHTTKPSAEFAYRVSKDKPVVVSAKQLRKDGTYGTSYTFYDGLLRERETQKPAARSSTGRVVTETMYDTLGQEWKTYSPYYAEGEPEATLVTADDAKIPASVITRHDGAGRTTAEIHQKYGDETRRTTTRYDGERTTVIPPKGGTATTEVTDIQDRVTERLSYTNADRTESVKATTRYGIHGKPTRFTDAAGNTWQWTYDARGRQTSADDPDKGKGTVTYDRLDQPVKTTDARGNTLTATYDVLGRKTALKQGDTTRAAWSYDKEAKGQPDSSTRYVDGDAYTTTVTGYTDRYQPTGTTVTIPGGEGALAGSYSWRYFYDIETGTPTGFDQPAAGGLPSERMATGFSADGLPTSLSAGGVPLVNNTTYDPLAHPVRTEHGLNGRKLYETRDWDEHTGRLTRDTIDGQVALRIEDTRYSYDQAGNTTRIAATASQDEAATHDVQCFATDPLQRLTAAWTTADPDQSCATAPDKQNIGGSDPYWQSFSYDKAGNRTREVRHSLGTESSDSEPDEVRTYTYGTPGEPRANILRSVTTTGAPTADDDGTETFDFDQAGNTTSRTGGTHGQKLAWDAEGHLETVEEGDTTTSYLYTPDGDRLFSHNSDGSATLYLPEGNELTTTADGKVTGTRYYTFNNRTVATRATGQGIHYLFPDQQGTALIAVAFGSSQIVTRRKQLPFGGPRNGAASGGTAWPGTRGFVDGTQDPTGTTHLGAREYDPGLGRFLSVDPFLAADDQRQHNPYQYGGNNPSTFSDPSGEMLWDDVTKKGYGNAKVMKHHLQHLGYLNKRGRATKKYRELEARNWKTYRTYLRYSYPKVIAQQAAANRAAKLAAARKAAKARAKKNQKNEGFWKGIYRHTGLKRVVDTYMAGDTTGICANVSVGFGLGWSGSACITNTSRPDGKTDYALTWSSGRESPSVGASGTLGLMSSNADDISQIAGGGAGYDVSGGLGPAASFSYSEAVGPRGSRVQNSRGEDVSSVTLGGGTGVGVEGSFGGNETRVKRLFTVNSW</sequence>
<feature type="region of interest" description="Disordered" evidence="1">
    <location>
        <begin position="2091"/>
        <end position="2111"/>
    </location>
</feature>
<reference evidence="3 4" key="1">
    <citation type="submission" date="2021-02" db="EMBL/GenBank/DDBJ databases">
        <title>Streptomyces spirodelae sp. nov., isolated from duckweed.</title>
        <authorList>
            <person name="Saimee Y."/>
            <person name="Duangmal K."/>
        </authorList>
    </citation>
    <scope>NUCLEOTIDE SEQUENCE [LARGE SCALE GENOMIC DNA]</scope>
    <source>
        <strain evidence="3 4">DSM 42105</strain>
    </source>
</reference>
<dbReference type="PANTHER" id="PTHR32305:SF17">
    <property type="entry name" value="TRNA NUCLEASE WAPA"/>
    <property type="match status" value="1"/>
</dbReference>
<feature type="compositionally biased region" description="Basic and acidic residues" evidence="1">
    <location>
        <begin position="107"/>
        <end position="118"/>
    </location>
</feature>
<feature type="region of interest" description="Disordered" evidence="1">
    <location>
        <begin position="148"/>
        <end position="169"/>
    </location>
</feature>
<feature type="compositionally biased region" description="Acidic residues" evidence="1">
    <location>
        <begin position="1669"/>
        <end position="1678"/>
    </location>
</feature>
<dbReference type="PROSITE" id="PS51318">
    <property type="entry name" value="TAT"/>
    <property type="match status" value="1"/>
</dbReference>
<feature type="compositionally biased region" description="Basic and acidic residues" evidence="1">
    <location>
        <begin position="53"/>
        <end position="65"/>
    </location>
</feature>
<feature type="compositionally biased region" description="Basic and acidic residues" evidence="1">
    <location>
        <begin position="1619"/>
        <end position="1630"/>
    </location>
</feature>
<dbReference type="NCBIfam" id="TIGR01643">
    <property type="entry name" value="YD_repeat_2x"/>
    <property type="match status" value="1"/>
</dbReference>
<dbReference type="InterPro" id="IPR031325">
    <property type="entry name" value="RHS_repeat"/>
</dbReference>
<dbReference type="InterPro" id="IPR022385">
    <property type="entry name" value="Rhs_assc_core"/>
</dbReference>
<evidence type="ECO:0000256" key="1">
    <source>
        <dbReference type="SAM" id="MobiDB-lite"/>
    </source>
</evidence>
<feature type="signal peptide" evidence="2">
    <location>
        <begin position="1"/>
        <end position="32"/>
    </location>
</feature>
<gene>
    <name evidence="3" type="ORF">JW613_30530</name>
</gene>
<dbReference type="SUPFAM" id="SSF69304">
    <property type="entry name" value="Tricorn protease N-terminal domain"/>
    <property type="match status" value="1"/>
</dbReference>
<comment type="caution">
    <text evidence="3">The sequence shown here is derived from an EMBL/GenBank/DDBJ whole genome shotgun (WGS) entry which is preliminary data.</text>
</comment>
<dbReference type="NCBIfam" id="TIGR03696">
    <property type="entry name" value="Rhs_assc_core"/>
    <property type="match status" value="1"/>
</dbReference>
<feature type="chain" id="PRO_5046897523" evidence="2">
    <location>
        <begin position="33"/>
        <end position="2137"/>
    </location>
</feature>